<dbReference type="KEGG" id="ome:OLMES_5300"/>
<accession>A0A1Y0IGA1</accession>
<dbReference type="PANTHER" id="PTHR34290">
    <property type="entry name" value="SI:CH73-390P7.2"/>
    <property type="match status" value="1"/>
</dbReference>
<dbReference type="EMBL" id="CP021425">
    <property type="protein sequence ID" value="ARU59280.1"/>
    <property type="molecule type" value="Genomic_DNA"/>
</dbReference>
<evidence type="ECO:0000313" key="1">
    <source>
        <dbReference type="EMBL" id="ARU59280.1"/>
    </source>
</evidence>
<dbReference type="InterPro" id="IPR044691">
    <property type="entry name" value="DCC1_Trx"/>
</dbReference>
<sequence>MSELTQTISEQTARAPIKVYFDGACPACRRDQKRYNHWTGHNRVYWVDITNADAQLREKGIDPQLALLMLHIELPDGTIVNDIEAYQILFAQVYWLKPLNMILRWHWLKEYIRGRYRAAVKRRLATDPRYCKLP</sequence>
<keyword evidence="2" id="KW-1185">Reference proteome</keyword>
<dbReference type="RefSeq" id="WP_087463971.1">
    <property type="nucleotide sequence ID" value="NZ_CP021425.1"/>
</dbReference>
<dbReference type="PANTHER" id="PTHR34290:SF2">
    <property type="entry name" value="OS04G0668800 PROTEIN"/>
    <property type="match status" value="1"/>
</dbReference>
<proteinExistence type="predicted"/>
<dbReference type="Proteomes" id="UP000196027">
    <property type="component" value="Chromosome"/>
</dbReference>
<protein>
    <submittedName>
        <fullName evidence="1">Thiol-disulfide oxidoreductase DCC</fullName>
    </submittedName>
</protein>
<dbReference type="InterPro" id="IPR007263">
    <property type="entry name" value="DCC1-like"/>
</dbReference>
<name>A0A1Y0IGA1_9GAMM</name>
<dbReference type="Pfam" id="PF04134">
    <property type="entry name" value="DCC1-like"/>
    <property type="match status" value="1"/>
</dbReference>
<gene>
    <name evidence="1" type="ORF">OLMES_5300</name>
</gene>
<dbReference type="AlphaFoldDB" id="A0A1Y0IGA1"/>
<evidence type="ECO:0000313" key="2">
    <source>
        <dbReference type="Proteomes" id="UP000196027"/>
    </source>
</evidence>
<dbReference type="OrthoDB" id="5294764at2"/>
<dbReference type="GO" id="GO:0015035">
    <property type="term" value="F:protein-disulfide reductase activity"/>
    <property type="evidence" value="ECO:0007669"/>
    <property type="project" value="InterPro"/>
</dbReference>
<organism evidence="1 2">
    <name type="scientific">Oleiphilus messinensis</name>
    <dbReference type="NCBI Taxonomy" id="141451"/>
    <lineage>
        <taxon>Bacteria</taxon>
        <taxon>Pseudomonadati</taxon>
        <taxon>Pseudomonadota</taxon>
        <taxon>Gammaproteobacteria</taxon>
        <taxon>Oceanospirillales</taxon>
        <taxon>Oleiphilaceae</taxon>
        <taxon>Oleiphilus</taxon>
    </lineage>
</organism>
<reference evidence="1 2" key="1">
    <citation type="submission" date="2017-05" db="EMBL/GenBank/DDBJ databases">
        <title>Genomic insights into alkan degradation activity of Oleiphilus messinensis.</title>
        <authorList>
            <person name="Kozyavkin S.A."/>
            <person name="Slesarev A.I."/>
            <person name="Golyshin P.N."/>
            <person name="Korzhenkov A."/>
            <person name="Golyshina O.N."/>
            <person name="Toshchakov S.V."/>
        </authorList>
    </citation>
    <scope>NUCLEOTIDE SEQUENCE [LARGE SCALE GENOMIC DNA]</scope>
    <source>
        <strain evidence="1 2">ME102</strain>
    </source>
</reference>